<accession>A0A2N3IK84</accession>
<comment type="caution">
    <text evidence="2">The sequence shown here is derived from an EMBL/GenBank/DDBJ whole genome shotgun (WGS) entry which is preliminary data.</text>
</comment>
<keyword evidence="3" id="KW-1185">Reference proteome</keyword>
<name>A0A2N3IK84_9BACT</name>
<evidence type="ECO:0000259" key="1">
    <source>
        <dbReference type="Pfam" id="PF00535"/>
    </source>
</evidence>
<protein>
    <submittedName>
        <fullName evidence="2">Putative glycosyltransferase</fullName>
    </submittedName>
</protein>
<feature type="domain" description="Glycosyltransferase 2-like" evidence="1">
    <location>
        <begin position="4"/>
        <end position="118"/>
    </location>
</feature>
<dbReference type="OrthoDB" id="9810303at2"/>
<dbReference type="InterPro" id="IPR001173">
    <property type="entry name" value="Glyco_trans_2-like"/>
</dbReference>
<dbReference type="InterPro" id="IPR029044">
    <property type="entry name" value="Nucleotide-diphossugar_trans"/>
</dbReference>
<dbReference type="PANTHER" id="PTHR43685:SF3">
    <property type="entry name" value="SLR2126 PROTEIN"/>
    <property type="match status" value="1"/>
</dbReference>
<keyword evidence="2" id="KW-0808">Transferase</keyword>
<dbReference type="Proteomes" id="UP000233387">
    <property type="component" value="Unassembled WGS sequence"/>
</dbReference>
<dbReference type="AlphaFoldDB" id="A0A2N3IK84"/>
<gene>
    <name evidence="2" type="ORF">Rain11_0264</name>
</gene>
<organism evidence="2 3">
    <name type="scientific">Raineya orbicola</name>
    <dbReference type="NCBI Taxonomy" id="2016530"/>
    <lineage>
        <taxon>Bacteria</taxon>
        <taxon>Pseudomonadati</taxon>
        <taxon>Bacteroidota</taxon>
        <taxon>Cytophagia</taxon>
        <taxon>Cytophagales</taxon>
        <taxon>Raineyaceae</taxon>
        <taxon>Raineya</taxon>
    </lineage>
</organism>
<dbReference type="PANTHER" id="PTHR43685">
    <property type="entry name" value="GLYCOSYLTRANSFERASE"/>
    <property type="match status" value="1"/>
</dbReference>
<evidence type="ECO:0000313" key="2">
    <source>
        <dbReference type="EMBL" id="PKQ70727.1"/>
    </source>
</evidence>
<proteinExistence type="predicted"/>
<dbReference type="SUPFAM" id="SSF53448">
    <property type="entry name" value="Nucleotide-diphospho-sugar transferases"/>
    <property type="match status" value="1"/>
</dbReference>
<dbReference type="InterPro" id="IPR050834">
    <property type="entry name" value="Glycosyltransf_2"/>
</dbReference>
<dbReference type="CDD" id="cd00761">
    <property type="entry name" value="Glyco_tranf_GTA_type"/>
    <property type="match status" value="1"/>
</dbReference>
<reference evidence="2 3" key="1">
    <citation type="submission" date="2017-06" db="EMBL/GenBank/DDBJ databases">
        <title>Raineya orbicola gen. nov., sp. nov. a slightly thermophilic bacterium of the phylum Bacteroidetes and the description of Raineyaceae fam. nov.</title>
        <authorList>
            <person name="Albuquerque L."/>
            <person name="Polonia A.R.M."/>
            <person name="Barroso C."/>
            <person name="Froufe H.J.C."/>
            <person name="Lage O."/>
            <person name="Lobo-Da-Cunha A."/>
            <person name="Egas C."/>
            <person name="Da Costa M.S."/>
        </authorList>
    </citation>
    <scope>NUCLEOTIDE SEQUENCE [LARGE SCALE GENOMIC DNA]</scope>
    <source>
        <strain evidence="2 3">SPSPC-11</strain>
    </source>
</reference>
<dbReference type="Gene3D" id="3.90.550.10">
    <property type="entry name" value="Spore Coat Polysaccharide Biosynthesis Protein SpsA, Chain A"/>
    <property type="match status" value="1"/>
</dbReference>
<dbReference type="Pfam" id="PF00535">
    <property type="entry name" value="Glycos_transf_2"/>
    <property type="match status" value="1"/>
</dbReference>
<sequence length="305" mass="35517">MQVSVIIPTYNGAKKILNLLHSLEKQTFRDFEVIVVIDGSTDETQKILAETPFNFPLKTIYQANKGRAGARNAGVKNASADLLVFVDDDMRLEPEAIQKHWDFHQITKNAILVGNQIEDWNALQNDLQKYKAILSRIWGNSVISKQPMPADKFFLTSANCSLNKQLFEQLGGFDEKLTDAEDYDLGKRAIEQGIAIYFNPEIIGWHDDFITCRSYIKRQQQYQQAHQRLKELYPERYAYNQYAYKPAKGIKKLIYKFFAGWFWVNVVDKFNFLKILPQSLRYKIYDIIITANAVHFPLKFQENKR</sequence>
<evidence type="ECO:0000313" key="3">
    <source>
        <dbReference type="Proteomes" id="UP000233387"/>
    </source>
</evidence>
<dbReference type="EMBL" id="NKXO01000003">
    <property type="protein sequence ID" value="PKQ70727.1"/>
    <property type="molecule type" value="Genomic_DNA"/>
</dbReference>
<dbReference type="RefSeq" id="WP_101357530.1">
    <property type="nucleotide sequence ID" value="NZ_NKXO01000003.1"/>
</dbReference>
<dbReference type="GO" id="GO:0016740">
    <property type="term" value="F:transferase activity"/>
    <property type="evidence" value="ECO:0007669"/>
    <property type="project" value="UniProtKB-KW"/>
</dbReference>